<dbReference type="EMBL" id="LN681225">
    <property type="protein sequence ID" value="CEK11149.1"/>
    <property type="molecule type" value="Genomic_DNA"/>
</dbReference>
<feature type="transmembrane region" description="Helical" evidence="1">
    <location>
        <begin position="222"/>
        <end position="242"/>
    </location>
</feature>
<keyword evidence="3" id="KW-1185">Reference proteome</keyword>
<feature type="transmembrane region" description="Helical" evidence="1">
    <location>
        <begin position="176"/>
        <end position="195"/>
    </location>
</feature>
<sequence>MAFYISPGLMYRRFKSVSRAFSRDNDKIHLEQLDDIFEVYTLCTKQYLGLGSLLRFIPGTNAYKVSQQLYEKLEQHSKILSQIIDESASKSSPLFLNISFTQNVQKAYLRNYFSPSFIYYEFLANVTNEFKNPGISYSKNLKIDFKSIFLRFPIIKGLLERNAQGEISLQKTAGRFIIYTLLNPVSVVLGAWQFLHLLVNRLLEVGAARGPNPFSFIGITRFLLKGLVGLVFGTIGIAISLVKSLIDIPVHILSPVIDSMNHFRETAVYAFEHRGQETLVANVSELQQVKLLRKQAKNRDSSYAAITKETDYKTEYVGISKFSLYSDQANPEQLVAIRGSKEKIAKTASLLKLVSLFADRDSEKFSDETVREAQKLLNITI</sequence>
<evidence type="ECO:0000313" key="3">
    <source>
        <dbReference type="Proteomes" id="UP000032803"/>
    </source>
</evidence>
<proteinExistence type="predicted"/>
<dbReference type="AlphaFoldDB" id="A0A0A8UWN7"/>
<dbReference type="HOGENOM" id="CLU_725211_0_0_6"/>
<dbReference type="KEGG" id="lha:LHA_2125"/>
<name>A0A0A8UWN7_LEGHA</name>
<protein>
    <submittedName>
        <fullName evidence="2">Uncharacterized protein</fullName>
    </submittedName>
</protein>
<accession>A0A0A8UWN7</accession>
<keyword evidence="1" id="KW-0812">Transmembrane</keyword>
<organism evidence="2 3">
    <name type="scientific">Legionella hackeliae</name>
    <dbReference type="NCBI Taxonomy" id="449"/>
    <lineage>
        <taxon>Bacteria</taxon>
        <taxon>Pseudomonadati</taxon>
        <taxon>Pseudomonadota</taxon>
        <taxon>Gammaproteobacteria</taxon>
        <taxon>Legionellales</taxon>
        <taxon>Legionellaceae</taxon>
        <taxon>Legionella</taxon>
    </lineage>
</organism>
<dbReference type="PATRIC" id="fig|449.7.peg.332"/>
<reference evidence="3" key="1">
    <citation type="submission" date="2014-09" db="EMBL/GenBank/DDBJ databases">
        <authorList>
            <person name="Gomez-Valero L."/>
        </authorList>
    </citation>
    <scope>NUCLEOTIDE SEQUENCE [LARGE SCALE GENOMIC DNA]</scope>
    <source>
        <strain evidence="3">ATCC35250</strain>
    </source>
</reference>
<dbReference type="Proteomes" id="UP000032803">
    <property type="component" value="Chromosome I"/>
</dbReference>
<gene>
    <name evidence="2" type="ORF">LHA_2125</name>
</gene>
<evidence type="ECO:0000313" key="2">
    <source>
        <dbReference type="EMBL" id="CEK11149.1"/>
    </source>
</evidence>
<keyword evidence="1" id="KW-1133">Transmembrane helix</keyword>
<evidence type="ECO:0000256" key="1">
    <source>
        <dbReference type="SAM" id="Phobius"/>
    </source>
</evidence>
<dbReference type="OrthoDB" id="5654378at2"/>
<keyword evidence="1" id="KW-0472">Membrane</keyword>
<dbReference type="RefSeq" id="WP_045106398.1">
    <property type="nucleotide sequence ID" value="NZ_LN681225.1"/>
</dbReference>